<feature type="transmembrane region" description="Helical" evidence="8">
    <location>
        <begin position="115"/>
        <end position="148"/>
    </location>
</feature>
<reference evidence="10 11" key="1">
    <citation type="submission" date="2019-12" db="EMBL/GenBank/DDBJ databases">
        <title>Genomic-based taxomic classification of the family Erythrobacteraceae.</title>
        <authorList>
            <person name="Xu L."/>
        </authorList>
    </citation>
    <scope>NUCLEOTIDE SEQUENCE [LARGE SCALE GENOMIC DNA]</scope>
    <source>
        <strain evidence="10 11">KCTC 42453</strain>
    </source>
</reference>
<feature type="transmembrane region" description="Helical" evidence="8">
    <location>
        <begin position="265"/>
        <end position="286"/>
    </location>
</feature>
<dbReference type="InterPro" id="IPR017540">
    <property type="entry name" value="Exosortase-1"/>
</dbReference>
<feature type="domain" description="Methanolan biosynthesis EpsI" evidence="9">
    <location>
        <begin position="323"/>
        <end position="508"/>
    </location>
</feature>
<evidence type="ECO:0000256" key="2">
    <source>
        <dbReference type="ARBA" id="ARBA00022475"/>
    </source>
</evidence>
<feature type="transmembrane region" description="Helical" evidence="8">
    <location>
        <begin position="22"/>
        <end position="40"/>
    </location>
</feature>
<keyword evidence="11" id="KW-1185">Reference proteome</keyword>
<keyword evidence="2" id="KW-1003">Cell membrane</keyword>
<dbReference type="InterPro" id="IPR013426">
    <property type="entry name" value="EpsH-like"/>
</dbReference>
<evidence type="ECO:0000256" key="1">
    <source>
        <dbReference type="ARBA" id="ARBA00004651"/>
    </source>
</evidence>
<dbReference type="Pfam" id="PF11984">
    <property type="entry name" value="DUF3485"/>
    <property type="match status" value="1"/>
</dbReference>
<dbReference type="AlphaFoldDB" id="A0A845B1G2"/>
<keyword evidence="5 10" id="KW-0378">Hydrolase</keyword>
<dbReference type="InterPro" id="IPR014263">
    <property type="entry name" value="Methanolan_biosynth_EpsI"/>
</dbReference>
<dbReference type="InterPro" id="IPR019127">
    <property type="entry name" value="Exosortase"/>
</dbReference>
<keyword evidence="6 8" id="KW-1133">Transmembrane helix</keyword>
<feature type="transmembrane region" description="Helical" evidence="8">
    <location>
        <begin position="85"/>
        <end position="103"/>
    </location>
</feature>
<dbReference type="GO" id="GO:0005886">
    <property type="term" value="C:plasma membrane"/>
    <property type="evidence" value="ECO:0007669"/>
    <property type="project" value="UniProtKB-SubCell"/>
</dbReference>
<accession>A0A845B1G2</accession>
<dbReference type="Proteomes" id="UP000431922">
    <property type="component" value="Unassembled WGS sequence"/>
</dbReference>
<comment type="subcellular location">
    <subcellularLocation>
        <location evidence="1">Cell membrane</location>
        <topology evidence="1">Multi-pass membrane protein</topology>
    </subcellularLocation>
</comment>
<name>A0A845B1G2_9SPHN</name>
<dbReference type="Pfam" id="PF09721">
    <property type="entry name" value="Exosortase_EpsH"/>
    <property type="match status" value="1"/>
</dbReference>
<gene>
    <name evidence="10" type="primary">xrtA</name>
    <name evidence="10" type="ORF">GRI65_03350</name>
</gene>
<evidence type="ECO:0000256" key="8">
    <source>
        <dbReference type="SAM" id="Phobius"/>
    </source>
</evidence>
<evidence type="ECO:0000313" key="10">
    <source>
        <dbReference type="EMBL" id="MXP43492.1"/>
    </source>
</evidence>
<evidence type="ECO:0000313" key="11">
    <source>
        <dbReference type="Proteomes" id="UP000431922"/>
    </source>
</evidence>
<sequence>MSRENFLPNWSGAGWVSRVPDAWRAPLVHLALAWAGLLGLAARDWVTMADKWWNISTYNHVVFVPFIVGWLVWTRRAELAQLAPVPWWPGVIAAAGALFLWLLGTIAGVNSVSQLGAVAMLQACVAALLGPRIIAALLFPLGFMLFLVPFGDELVPALQMITAKLVIELTHWSGIPAVIDGVFIDTPAGLFEVAEACSGVKFLVAMIALGVLVMHTCFTSWKRRAVFMAAAIALPILANGVRAWGTIYIAQSQGVEFAAGFDHIFYGWIFFALVVFVLLAAAWRWFDRSPEDLAPDIEAIRRSPLLAALSGMTMRGTPALAGILALGLLFAAWAALASGGEARLPERIALPDVPGWQRVDYAPTAAWEPRATGAQHRLLGRYRNAAGQEVDVFVAVYARQGDGREASAFGEGALRPDTAWRWLAPGDGGPEVQADYLLASGQVKRLAETSYRNGGLTTGSNARLKLATMANRLLLSRNPTILAILSSEQHEGQDAAQSIAAFRADLGDEGEWMDRIAGLR</sequence>
<comment type="caution">
    <text evidence="10">The sequence shown here is derived from an EMBL/GenBank/DDBJ whole genome shotgun (WGS) entry which is preliminary data.</text>
</comment>
<evidence type="ECO:0000259" key="9">
    <source>
        <dbReference type="Pfam" id="PF11984"/>
    </source>
</evidence>
<keyword evidence="3" id="KW-0645">Protease</keyword>
<feature type="transmembrane region" description="Helical" evidence="8">
    <location>
        <begin position="200"/>
        <end position="218"/>
    </location>
</feature>
<feature type="transmembrane region" description="Helical" evidence="8">
    <location>
        <begin position="319"/>
        <end position="336"/>
    </location>
</feature>
<dbReference type="InterPro" id="IPR026392">
    <property type="entry name" value="Exo/Archaeosortase_dom"/>
</dbReference>
<dbReference type="GO" id="GO:0006508">
    <property type="term" value="P:proteolysis"/>
    <property type="evidence" value="ECO:0007669"/>
    <property type="project" value="UniProtKB-KW"/>
</dbReference>
<dbReference type="OrthoDB" id="9797363at2"/>
<keyword evidence="4 8" id="KW-0812">Transmembrane</keyword>
<dbReference type="NCBIfam" id="TIGR04178">
    <property type="entry name" value="exo_archaeo"/>
    <property type="match status" value="1"/>
</dbReference>
<evidence type="ECO:0000256" key="5">
    <source>
        <dbReference type="ARBA" id="ARBA00022801"/>
    </source>
</evidence>
<proteinExistence type="predicted"/>
<dbReference type="NCBIfam" id="TIGR02602">
    <property type="entry name" value="8TM_EpsH"/>
    <property type="match status" value="1"/>
</dbReference>
<evidence type="ECO:0000256" key="6">
    <source>
        <dbReference type="ARBA" id="ARBA00022989"/>
    </source>
</evidence>
<dbReference type="EC" id="3.4.22.-" evidence="10"/>
<dbReference type="GO" id="GO:0008233">
    <property type="term" value="F:peptidase activity"/>
    <property type="evidence" value="ECO:0007669"/>
    <property type="project" value="UniProtKB-KW"/>
</dbReference>
<evidence type="ECO:0000256" key="3">
    <source>
        <dbReference type="ARBA" id="ARBA00022670"/>
    </source>
</evidence>
<protein>
    <submittedName>
        <fullName evidence="10">Exosortase A</fullName>
        <ecNumber evidence="10">3.4.22.-</ecNumber>
    </submittedName>
</protein>
<organism evidence="10 11">
    <name type="scientific">Allopontixanthobacter sediminis</name>
    <dbReference type="NCBI Taxonomy" id="1689985"/>
    <lineage>
        <taxon>Bacteria</taxon>
        <taxon>Pseudomonadati</taxon>
        <taxon>Pseudomonadota</taxon>
        <taxon>Alphaproteobacteria</taxon>
        <taxon>Sphingomonadales</taxon>
        <taxon>Erythrobacteraceae</taxon>
        <taxon>Allopontixanthobacter</taxon>
    </lineage>
</organism>
<evidence type="ECO:0000256" key="4">
    <source>
        <dbReference type="ARBA" id="ARBA00022692"/>
    </source>
</evidence>
<keyword evidence="7 8" id="KW-0472">Membrane</keyword>
<feature type="transmembrane region" description="Helical" evidence="8">
    <location>
        <begin position="225"/>
        <end position="245"/>
    </location>
</feature>
<evidence type="ECO:0000256" key="7">
    <source>
        <dbReference type="ARBA" id="ARBA00023136"/>
    </source>
</evidence>
<dbReference type="NCBIfam" id="TIGR03109">
    <property type="entry name" value="exosort_XrtA"/>
    <property type="match status" value="1"/>
</dbReference>
<dbReference type="NCBIfam" id="TIGR02914">
    <property type="entry name" value="EpsI_fam"/>
    <property type="match status" value="1"/>
</dbReference>
<dbReference type="EMBL" id="WTYL01000001">
    <property type="protein sequence ID" value="MXP43492.1"/>
    <property type="molecule type" value="Genomic_DNA"/>
</dbReference>
<feature type="transmembrane region" description="Helical" evidence="8">
    <location>
        <begin position="52"/>
        <end position="73"/>
    </location>
</feature>